<accession>E1YJQ5</accession>
<name>E1YJQ5_9BACT</name>
<dbReference type="AlphaFoldDB" id="E1YJQ5"/>
<organism evidence="1">
    <name type="scientific">uncultured Desulfobacterium sp</name>
    <dbReference type="NCBI Taxonomy" id="201089"/>
    <lineage>
        <taxon>Bacteria</taxon>
        <taxon>Pseudomonadati</taxon>
        <taxon>Thermodesulfobacteriota</taxon>
        <taxon>Desulfobacteria</taxon>
        <taxon>Desulfobacterales</taxon>
        <taxon>Desulfobacteriaceae</taxon>
        <taxon>Desulfobacterium</taxon>
        <taxon>environmental samples</taxon>
    </lineage>
</organism>
<proteinExistence type="predicted"/>
<gene>
    <name evidence="1" type="ORF">N47_E50210</name>
</gene>
<evidence type="ECO:0000313" key="1">
    <source>
        <dbReference type="EMBL" id="CBX31509.1"/>
    </source>
</evidence>
<sequence>MLPPLFIVAHIKLRTYKNPGVLQYAPTPLTLLSPYQLINSRTYELFFHLIL</sequence>
<reference evidence="1" key="1">
    <citation type="journal article" date="2011" name="Environ. Microbiol.">
        <title>Genomic insights into the metabolic potential of the polycyclic aromatic hydrocarbon degrading sulfate-reducing Deltaproteobacterium N47.</title>
        <authorList>
            <person name="Bergmann F."/>
            <person name="Selesi D."/>
            <person name="Weinmaier T."/>
            <person name="Tischler P."/>
            <person name="Rattei T."/>
            <person name="Meckenstock R.U."/>
        </authorList>
    </citation>
    <scope>NUCLEOTIDE SEQUENCE</scope>
</reference>
<protein>
    <submittedName>
        <fullName evidence="1">Uncharacterized protein</fullName>
    </submittedName>
</protein>
<dbReference type="EMBL" id="FR695877">
    <property type="protein sequence ID" value="CBX31509.1"/>
    <property type="molecule type" value="Genomic_DNA"/>
</dbReference>